<dbReference type="Gene3D" id="3.30.60.190">
    <property type="match status" value="1"/>
</dbReference>
<proteinExistence type="predicted"/>
<keyword evidence="1" id="KW-0863">Zinc-finger</keyword>
<organism evidence="3 4">
    <name type="scientific">Naumovozyma dairenensis (strain ATCC 10597 / BCRC 20456 / CBS 421 / NBRC 0211 / NRRL Y-12639)</name>
    <name type="common">Saccharomyces dairenensis</name>
    <dbReference type="NCBI Taxonomy" id="1071378"/>
    <lineage>
        <taxon>Eukaryota</taxon>
        <taxon>Fungi</taxon>
        <taxon>Dikarya</taxon>
        <taxon>Ascomycota</taxon>
        <taxon>Saccharomycotina</taxon>
        <taxon>Saccharomycetes</taxon>
        <taxon>Saccharomycetales</taxon>
        <taxon>Saccharomycetaceae</taxon>
        <taxon>Naumovozyma</taxon>
    </lineage>
</organism>
<dbReference type="InterPro" id="IPR007529">
    <property type="entry name" value="Znf_HIT"/>
</dbReference>
<keyword evidence="4" id="KW-1185">Reference proteome</keyword>
<dbReference type="Proteomes" id="UP000000689">
    <property type="component" value="Chromosome 2"/>
</dbReference>
<dbReference type="EMBL" id="HE580268">
    <property type="protein sequence ID" value="CCD23147.1"/>
    <property type="molecule type" value="Genomic_DNA"/>
</dbReference>
<dbReference type="AlphaFoldDB" id="G0W5T6"/>
<dbReference type="GeneID" id="11497511"/>
<reference evidence="3 4" key="1">
    <citation type="journal article" date="2011" name="Proc. Natl. Acad. Sci. U.S.A.">
        <title>Evolutionary erosion of yeast sex chromosomes by mating-type switching accidents.</title>
        <authorList>
            <person name="Gordon J.L."/>
            <person name="Armisen D."/>
            <person name="Proux-Wera E."/>
            <person name="Oheigeartaigh S.S."/>
            <person name="Byrne K.P."/>
            <person name="Wolfe K.H."/>
        </authorList>
    </citation>
    <scope>NUCLEOTIDE SEQUENCE [LARGE SCALE GENOMIC DNA]</scope>
    <source>
        <strain evidence="4">ATCC 10597 / BCRC 20456 / CBS 421 / NBRC 0211 / NRRL Y-12639</strain>
    </source>
</reference>
<dbReference type="STRING" id="1071378.G0W5T6"/>
<dbReference type="GO" id="GO:0008270">
    <property type="term" value="F:zinc ion binding"/>
    <property type="evidence" value="ECO:0007669"/>
    <property type="project" value="UniProtKB-UniRule"/>
</dbReference>
<dbReference type="OrthoDB" id="18412at2759"/>
<dbReference type="eggNOG" id="ENOG502S27I">
    <property type="taxonomic scope" value="Eukaryota"/>
</dbReference>
<gene>
    <name evidence="3" type="primary">NDAI0B01130</name>
    <name evidence="3" type="ordered locus">NDAI_0B01130</name>
</gene>
<dbReference type="Gene3D" id="1.20.1440.260">
    <property type="match status" value="1"/>
</dbReference>
<sequence length="160" mass="18139">MRESGIKCGICQLQDAKYKCPKCGIRYCSLKCFKDELKHNHNTVEKKDEVKEANKSEQTAAAVEVKSGEFGQIYNETPELKELLKYNTVKFHLSKVYRILNTNTGNGGSLSTEMKNQLAIDYLNTLRYGGVHYNEAIEEFCQICLRKLETADTGEELSLA</sequence>
<dbReference type="Pfam" id="PF18268">
    <property type="entry name" value="Hit1_C"/>
    <property type="match status" value="1"/>
</dbReference>
<accession>G0W5T6</accession>
<dbReference type="KEGG" id="ndi:NDAI_0B01130"/>
<protein>
    <recommendedName>
        <fullName evidence="2">HIT-type domain-containing protein</fullName>
    </recommendedName>
</protein>
<keyword evidence="1" id="KW-0862">Zinc</keyword>
<name>G0W5T6_NAUDC</name>
<evidence type="ECO:0000313" key="3">
    <source>
        <dbReference type="EMBL" id="CCD23147.1"/>
    </source>
</evidence>
<evidence type="ECO:0000313" key="4">
    <source>
        <dbReference type="Proteomes" id="UP000000689"/>
    </source>
</evidence>
<dbReference type="GO" id="GO:0000492">
    <property type="term" value="P:box C/D snoRNP assembly"/>
    <property type="evidence" value="ECO:0007669"/>
    <property type="project" value="EnsemblFungi"/>
</dbReference>
<dbReference type="PROSITE" id="PS51083">
    <property type="entry name" value="ZF_HIT"/>
    <property type="match status" value="1"/>
</dbReference>
<dbReference type="SUPFAM" id="SSF144232">
    <property type="entry name" value="HIT/MYND zinc finger-like"/>
    <property type="match status" value="1"/>
</dbReference>
<dbReference type="OMA" id="QYNTVKF"/>
<feature type="domain" description="HIT-type" evidence="2">
    <location>
        <begin position="8"/>
        <end position="44"/>
    </location>
</feature>
<dbReference type="RefSeq" id="XP_003668390.1">
    <property type="nucleotide sequence ID" value="XM_003668342.1"/>
</dbReference>
<evidence type="ECO:0000259" key="2">
    <source>
        <dbReference type="PROSITE" id="PS51083"/>
    </source>
</evidence>
<keyword evidence="1" id="KW-0479">Metal-binding</keyword>
<dbReference type="CDD" id="cd23024">
    <property type="entry name" value="zf-HIT_ZNHIT2-3"/>
    <property type="match status" value="1"/>
</dbReference>
<dbReference type="Pfam" id="PF04438">
    <property type="entry name" value="zf-HIT"/>
    <property type="match status" value="1"/>
</dbReference>
<evidence type="ECO:0000256" key="1">
    <source>
        <dbReference type="PROSITE-ProRule" id="PRU00453"/>
    </source>
</evidence>
<dbReference type="HOGENOM" id="CLU_1619339_0_0_1"/>
<dbReference type="InterPro" id="IPR040722">
    <property type="entry name" value="Hit1_C"/>
</dbReference>
<dbReference type="GO" id="GO:0000463">
    <property type="term" value="P:maturation of LSU-rRNA from tricistronic rRNA transcript (SSU-rRNA, 5.8S rRNA, LSU-rRNA)"/>
    <property type="evidence" value="ECO:0007669"/>
    <property type="project" value="EnsemblFungi"/>
</dbReference>